<keyword evidence="4" id="KW-1185">Reference proteome</keyword>
<evidence type="ECO:0000313" key="4">
    <source>
        <dbReference type="Proteomes" id="UP000275078"/>
    </source>
</evidence>
<feature type="region of interest" description="Disordered" evidence="1">
    <location>
        <begin position="61"/>
        <end position="81"/>
    </location>
</feature>
<proteinExistence type="predicted"/>
<dbReference type="STRING" id="1160509.A0A3N4I8N4"/>
<evidence type="ECO:0000313" key="3">
    <source>
        <dbReference type="EMBL" id="RPA82435.1"/>
    </source>
</evidence>
<gene>
    <name evidence="3" type="ORF">BJ508DRAFT_414089</name>
</gene>
<accession>A0A3N4I8N4</accession>
<keyword evidence="2" id="KW-0472">Membrane</keyword>
<feature type="transmembrane region" description="Helical" evidence="2">
    <location>
        <begin position="143"/>
        <end position="170"/>
    </location>
</feature>
<feature type="transmembrane region" description="Helical" evidence="2">
    <location>
        <begin position="207"/>
        <end position="224"/>
    </location>
</feature>
<dbReference type="PANTHER" id="PTHR35041">
    <property type="entry name" value="MEDIATOR OF RNA POLYMERASE II TRANSCRIPTION SUBUNIT 1"/>
    <property type="match status" value="1"/>
</dbReference>
<dbReference type="AlphaFoldDB" id="A0A3N4I8N4"/>
<dbReference type="PANTHER" id="PTHR35041:SF6">
    <property type="entry name" value="FORMYLMETHIONINE DEFORMYLASE-LIKE PROTEIN-RELATED"/>
    <property type="match status" value="1"/>
</dbReference>
<reference evidence="3 4" key="1">
    <citation type="journal article" date="2018" name="Nat. Ecol. Evol.">
        <title>Pezizomycetes genomes reveal the molecular basis of ectomycorrhizal truffle lifestyle.</title>
        <authorList>
            <person name="Murat C."/>
            <person name="Payen T."/>
            <person name="Noel B."/>
            <person name="Kuo A."/>
            <person name="Morin E."/>
            <person name="Chen J."/>
            <person name="Kohler A."/>
            <person name="Krizsan K."/>
            <person name="Balestrini R."/>
            <person name="Da Silva C."/>
            <person name="Montanini B."/>
            <person name="Hainaut M."/>
            <person name="Levati E."/>
            <person name="Barry K.W."/>
            <person name="Belfiori B."/>
            <person name="Cichocki N."/>
            <person name="Clum A."/>
            <person name="Dockter R.B."/>
            <person name="Fauchery L."/>
            <person name="Guy J."/>
            <person name="Iotti M."/>
            <person name="Le Tacon F."/>
            <person name="Lindquist E.A."/>
            <person name="Lipzen A."/>
            <person name="Malagnac F."/>
            <person name="Mello A."/>
            <person name="Molinier V."/>
            <person name="Miyauchi S."/>
            <person name="Poulain J."/>
            <person name="Riccioni C."/>
            <person name="Rubini A."/>
            <person name="Sitrit Y."/>
            <person name="Splivallo R."/>
            <person name="Traeger S."/>
            <person name="Wang M."/>
            <person name="Zifcakova L."/>
            <person name="Wipf D."/>
            <person name="Zambonelli A."/>
            <person name="Paolocci F."/>
            <person name="Nowrousian M."/>
            <person name="Ottonello S."/>
            <person name="Baldrian P."/>
            <person name="Spatafora J.W."/>
            <person name="Henrissat B."/>
            <person name="Nagy L.G."/>
            <person name="Aury J.M."/>
            <person name="Wincker P."/>
            <person name="Grigoriev I.V."/>
            <person name="Bonfante P."/>
            <person name="Martin F.M."/>
        </authorList>
    </citation>
    <scope>NUCLEOTIDE SEQUENCE [LARGE SCALE GENOMIC DNA]</scope>
    <source>
        <strain evidence="3 4">RN42</strain>
    </source>
</reference>
<feature type="transmembrane region" description="Helical" evidence="2">
    <location>
        <begin position="661"/>
        <end position="682"/>
    </location>
</feature>
<feature type="compositionally biased region" description="Acidic residues" evidence="1">
    <location>
        <begin position="72"/>
        <end position="81"/>
    </location>
</feature>
<organism evidence="3 4">
    <name type="scientific">Ascobolus immersus RN42</name>
    <dbReference type="NCBI Taxonomy" id="1160509"/>
    <lineage>
        <taxon>Eukaryota</taxon>
        <taxon>Fungi</taxon>
        <taxon>Dikarya</taxon>
        <taxon>Ascomycota</taxon>
        <taxon>Pezizomycotina</taxon>
        <taxon>Pezizomycetes</taxon>
        <taxon>Pezizales</taxon>
        <taxon>Ascobolaceae</taxon>
        <taxon>Ascobolus</taxon>
    </lineage>
</organism>
<feature type="transmembrane region" description="Helical" evidence="2">
    <location>
        <begin position="102"/>
        <end position="123"/>
    </location>
</feature>
<name>A0A3N4I8N4_ASCIM</name>
<keyword evidence="2" id="KW-0812">Transmembrane</keyword>
<keyword evidence="2" id="KW-1133">Transmembrane helix</keyword>
<dbReference type="OrthoDB" id="5322539at2759"/>
<dbReference type="Proteomes" id="UP000275078">
    <property type="component" value="Unassembled WGS sequence"/>
</dbReference>
<sequence length="811" mass="92985">MDSSNTTPYNSLPVADYDPDHWTYGSPFDDANVITPVESPISPIYGYGEKSRSLGERMEFISSSQNSPSNDTPEEEPEEDENLHWFDRELDKFLIWFKKYRTFTLIVGFYFAGVLLGVLHYFFNDMLDGKKPEDTWEQKTVTYIAVALVNLSKACIAAGLGVAYIQVVWYNLRRRWTNARLIDRLLSLPWSPGDLVYMRSTFWRAPFEWVFALFVLSVPLVLSVPPSSMKLGMAALQPYNLTTQIPIVDLTYRMDQTFTGNDPIALYVEDQRTSRYRGTDLIMATFEEPFENPEEIGFTNFHTEKVKNVATSVIRHAEIEPWENPVASHPKGGANASYTFHFTGPRYHCSHDKPVQWNPNPKSEKSNEYALNLEPNATVVANAIFRSERPIYRMLGNELKWTVLFQKRYRKPRSITTYERAKNLTKDQAFEGLFTNLTSITCELGLTNYTVKVEYINNIGSVSQTYDGTWERIEPSFGLTHYFMKPYNFSGDANPNQEIMGFEAEATVEMYRWAEYNYYTQQNFEVEKVPDDSEAEFEKPGTPPRRKVPLRRRYLELQARGISEAMFRVLHGDIIAYGLREQENIWETLVLQSPVFTNTTATEPGWIDMLGITPPALEQTLANITAALPNLNFTSLGWNTTTDVLMTPWAYVYQFDRKLLLWPYFSIFAVALPFAISGLFALQSNGVSSSKGFLQVVSTTTGSEALRAAAAECCLGGEENFERKLCKLKLKFGDLIQAEEEWSEKICDKMGVKKGPITAYTSGVDQERLRERRGWLTTMGTRDEVEKMHMTEERRTIGDAYGLFRVKRRQL</sequence>
<evidence type="ECO:0000256" key="2">
    <source>
        <dbReference type="SAM" id="Phobius"/>
    </source>
</evidence>
<evidence type="ECO:0000256" key="1">
    <source>
        <dbReference type="SAM" id="MobiDB-lite"/>
    </source>
</evidence>
<protein>
    <submittedName>
        <fullName evidence="3">Uncharacterized protein</fullName>
    </submittedName>
</protein>
<dbReference type="EMBL" id="ML119671">
    <property type="protein sequence ID" value="RPA82435.1"/>
    <property type="molecule type" value="Genomic_DNA"/>
</dbReference>